<sequence length="111" mass="11941">MCVKPRVKERGMSLSVACCDGAGSSLESGEACCKLLRSRLSGGLSSSRCSATHRRGSWRLGVLQPDPTTPRQPLIKSRRGQQLCLSTLRRGNPHICMDRHPSAAEASIAHA</sequence>
<proteinExistence type="predicted"/>
<organism evidence="1 2">
    <name type="scientific">Stylosanthes scabra</name>
    <dbReference type="NCBI Taxonomy" id="79078"/>
    <lineage>
        <taxon>Eukaryota</taxon>
        <taxon>Viridiplantae</taxon>
        <taxon>Streptophyta</taxon>
        <taxon>Embryophyta</taxon>
        <taxon>Tracheophyta</taxon>
        <taxon>Spermatophyta</taxon>
        <taxon>Magnoliopsida</taxon>
        <taxon>eudicotyledons</taxon>
        <taxon>Gunneridae</taxon>
        <taxon>Pentapetalae</taxon>
        <taxon>rosids</taxon>
        <taxon>fabids</taxon>
        <taxon>Fabales</taxon>
        <taxon>Fabaceae</taxon>
        <taxon>Papilionoideae</taxon>
        <taxon>50 kb inversion clade</taxon>
        <taxon>dalbergioids sensu lato</taxon>
        <taxon>Dalbergieae</taxon>
        <taxon>Pterocarpus clade</taxon>
        <taxon>Stylosanthes</taxon>
    </lineage>
</organism>
<dbReference type="EMBL" id="JASCZI010272657">
    <property type="protein sequence ID" value="MED6223086.1"/>
    <property type="molecule type" value="Genomic_DNA"/>
</dbReference>
<keyword evidence="2" id="KW-1185">Reference proteome</keyword>
<protein>
    <submittedName>
        <fullName evidence="1">Uncharacterized protein</fullName>
    </submittedName>
</protein>
<evidence type="ECO:0000313" key="2">
    <source>
        <dbReference type="Proteomes" id="UP001341840"/>
    </source>
</evidence>
<comment type="caution">
    <text evidence="1">The sequence shown here is derived from an EMBL/GenBank/DDBJ whole genome shotgun (WGS) entry which is preliminary data.</text>
</comment>
<evidence type="ECO:0000313" key="1">
    <source>
        <dbReference type="EMBL" id="MED6223086.1"/>
    </source>
</evidence>
<name>A0ABU6ZM77_9FABA</name>
<reference evidence="1 2" key="1">
    <citation type="journal article" date="2023" name="Plants (Basel)">
        <title>Bridging the Gap: Combining Genomics and Transcriptomics Approaches to Understand Stylosanthes scabra, an Orphan Legume from the Brazilian Caatinga.</title>
        <authorList>
            <person name="Ferreira-Neto J.R.C."/>
            <person name="da Silva M.D."/>
            <person name="Binneck E."/>
            <person name="de Melo N.F."/>
            <person name="da Silva R.H."/>
            <person name="de Melo A.L.T.M."/>
            <person name="Pandolfi V."/>
            <person name="Bustamante F.O."/>
            <person name="Brasileiro-Vidal A.C."/>
            <person name="Benko-Iseppon A.M."/>
        </authorList>
    </citation>
    <scope>NUCLEOTIDE SEQUENCE [LARGE SCALE GENOMIC DNA]</scope>
    <source>
        <tissue evidence="1">Leaves</tissue>
    </source>
</reference>
<accession>A0ABU6ZM77</accession>
<gene>
    <name evidence="1" type="ORF">PIB30_070556</name>
</gene>
<dbReference type="Proteomes" id="UP001341840">
    <property type="component" value="Unassembled WGS sequence"/>
</dbReference>